<keyword evidence="1" id="KW-0479">Metal-binding</keyword>
<evidence type="ECO:0000313" key="5">
    <source>
        <dbReference type="Proteomes" id="UP000006851"/>
    </source>
</evidence>
<dbReference type="InterPro" id="IPR036409">
    <property type="entry name" value="Aldolase_II/adducin_N_sf"/>
</dbReference>
<organism evidence="4 5">
    <name type="scientific">Coriobacterium glomerans (strain ATCC 49209 / DSM 20642 / JCM 10262 / PW2)</name>
    <dbReference type="NCBI Taxonomy" id="700015"/>
    <lineage>
        <taxon>Bacteria</taxon>
        <taxon>Bacillati</taxon>
        <taxon>Actinomycetota</taxon>
        <taxon>Coriobacteriia</taxon>
        <taxon>Coriobacteriales</taxon>
        <taxon>Coriobacteriaceae</taxon>
        <taxon>Coriobacterium</taxon>
    </lineage>
</organism>
<proteinExistence type="predicted"/>
<dbReference type="KEGG" id="cgo:Corgl_1273"/>
<dbReference type="STRING" id="700015.Corgl_1273"/>
<keyword evidence="2" id="KW-0456">Lyase</keyword>
<dbReference type="Gene3D" id="3.40.225.10">
    <property type="entry name" value="Class II aldolase/adducin N-terminal domain"/>
    <property type="match status" value="1"/>
</dbReference>
<dbReference type="PANTHER" id="PTHR22789:SF0">
    <property type="entry name" value="3-OXO-TETRONATE 4-PHOSPHATE DECARBOXYLASE-RELATED"/>
    <property type="match status" value="1"/>
</dbReference>
<dbReference type="Pfam" id="PF00596">
    <property type="entry name" value="Aldolase_II"/>
    <property type="match status" value="1"/>
</dbReference>
<keyword evidence="5" id="KW-1185">Reference proteome</keyword>
<evidence type="ECO:0000313" key="4">
    <source>
        <dbReference type="EMBL" id="AEB07374.1"/>
    </source>
</evidence>
<dbReference type="PANTHER" id="PTHR22789">
    <property type="entry name" value="FUCULOSE PHOSPHATE ALDOLASE"/>
    <property type="match status" value="1"/>
</dbReference>
<dbReference type="AlphaFoldDB" id="F2N8J1"/>
<dbReference type="GO" id="GO:0005829">
    <property type="term" value="C:cytosol"/>
    <property type="evidence" value="ECO:0007669"/>
    <property type="project" value="TreeGrafter"/>
</dbReference>
<accession>F2N8J1</accession>
<evidence type="ECO:0000256" key="1">
    <source>
        <dbReference type="ARBA" id="ARBA00022723"/>
    </source>
</evidence>
<dbReference type="GO" id="GO:0046872">
    <property type="term" value="F:metal ion binding"/>
    <property type="evidence" value="ECO:0007669"/>
    <property type="project" value="UniProtKB-KW"/>
</dbReference>
<dbReference type="InterPro" id="IPR001303">
    <property type="entry name" value="Aldolase_II/adducin_N"/>
</dbReference>
<protein>
    <submittedName>
        <fullName evidence="4">Class II aldolase/adducin family protein</fullName>
    </submittedName>
</protein>
<evidence type="ECO:0000256" key="2">
    <source>
        <dbReference type="ARBA" id="ARBA00023239"/>
    </source>
</evidence>
<dbReference type="InterPro" id="IPR050197">
    <property type="entry name" value="Aldolase_class_II_sugar_metab"/>
</dbReference>
<evidence type="ECO:0000259" key="3">
    <source>
        <dbReference type="SMART" id="SM01007"/>
    </source>
</evidence>
<dbReference type="GO" id="GO:0019323">
    <property type="term" value="P:pentose catabolic process"/>
    <property type="evidence" value="ECO:0007669"/>
    <property type="project" value="TreeGrafter"/>
</dbReference>
<feature type="domain" description="Class II aldolase/adducin N-terminal" evidence="3">
    <location>
        <begin position="8"/>
        <end position="188"/>
    </location>
</feature>
<name>F2N8J1_CORGP</name>
<sequence>MIMEQQRTQIVKFGRKMSASGLCVGTSGNISVFDPRTGYLCISPSGLGYFETEPEDIVVMDLAGNVIEGERKPSSEHGLHTIVYLNRPDARAVVHTHSPFATTLASMHETLKPAHYAMMGAAVYEIPLVEYETFGSAELASAVEMALRATPATRALLLANHGDVCLHESLSKAFALAENIEFTSRVQWQCACAGRPVYLTRDQFARALERSRTYGQVPNGR</sequence>
<gene>
    <name evidence="4" type="ordered locus">Corgl_1273</name>
</gene>
<dbReference type="SMART" id="SM01007">
    <property type="entry name" value="Aldolase_II"/>
    <property type="match status" value="1"/>
</dbReference>
<dbReference type="EMBL" id="CP002628">
    <property type="protein sequence ID" value="AEB07374.1"/>
    <property type="molecule type" value="Genomic_DNA"/>
</dbReference>
<dbReference type="Proteomes" id="UP000006851">
    <property type="component" value="Chromosome"/>
</dbReference>
<dbReference type="HOGENOM" id="CLU_006033_3_0_11"/>
<dbReference type="GO" id="GO:0016832">
    <property type="term" value="F:aldehyde-lyase activity"/>
    <property type="evidence" value="ECO:0007669"/>
    <property type="project" value="TreeGrafter"/>
</dbReference>
<dbReference type="eggNOG" id="COG0235">
    <property type="taxonomic scope" value="Bacteria"/>
</dbReference>
<dbReference type="OrthoDB" id="9786287at2"/>
<dbReference type="SUPFAM" id="SSF53639">
    <property type="entry name" value="AraD/HMP-PK domain-like"/>
    <property type="match status" value="1"/>
</dbReference>
<reference evidence="5" key="1">
    <citation type="journal article" date="2013" name="Stand. Genomic Sci.">
        <title>Complete genome sequence of Coriobacterium glomerans type strain (PW2(T)) from the midgut of Pyrrhocoris apterus L. (red soldier bug).</title>
        <authorList>
            <person name="Stackebrandt E."/>
            <person name="Zeytun A."/>
            <person name="Lapidus A."/>
            <person name="Nolan M."/>
            <person name="Lucas S."/>
            <person name="Hammon N."/>
            <person name="Deshpande S."/>
            <person name="Cheng J.F."/>
            <person name="Tapia R."/>
            <person name="Goodwin L.A."/>
            <person name="Pitluck S."/>
            <person name="Liolios K."/>
            <person name="Pagani I."/>
            <person name="Ivanova N."/>
            <person name="Mavromatis K."/>
            <person name="Mikhailova N."/>
            <person name="Huntemann M."/>
            <person name="Pati A."/>
            <person name="Chen A."/>
            <person name="Palaniappan K."/>
            <person name="Chang Y.J."/>
            <person name="Land M."/>
            <person name="Hauser L."/>
            <person name="Rohde M."/>
            <person name="Pukall R."/>
            <person name="Goker M."/>
            <person name="Detter J.C."/>
            <person name="Woyke T."/>
            <person name="Bristow J."/>
            <person name="Eisen J.A."/>
            <person name="Markowitz V."/>
            <person name="Hugenholtz P."/>
            <person name="Kyrpides N.C."/>
            <person name="Klenk H.P."/>
        </authorList>
    </citation>
    <scope>NUCLEOTIDE SEQUENCE</scope>
    <source>
        <strain evidence="5">ATCC 49209 / DSM 20642 / JCM 10262 / PW2</strain>
    </source>
</reference>